<evidence type="ECO:0000256" key="1">
    <source>
        <dbReference type="ARBA" id="ARBA00004328"/>
    </source>
</evidence>
<dbReference type="InterPro" id="IPR024455">
    <property type="entry name" value="Phage_capsid"/>
</dbReference>
<feature type="compositionally biased region" description="Basic and acidic residues" evidence="2">
    <location>
        <begin position="93"/>
        <end position="105"/>
    </location>
</feature>
<dbReference type="SUPFAM" id="SSF56563">
    <property type="entry name" value="Major capsid protein gp5"/>
    <property type="match status" value="1"/>
</dbReference>
<dbReference type="InterPro" id="IPR054612">
    <property type="entry name" value="Phage_capsid-like_C"/>
</dbReference>
<dbReference type="Proteomes" id="UP001234495">
    <property type="component" value="Unassembled WGS sequence"/>
</dbReference>
<dbReference type="Gene3D" id="3.30.2320.10">
    <property type="entry name" value="hypothetical protein PF0899 domain"/>
    <property type="match status" value="1"/>
</dbReference>
<comment type="subcellular location">
    <subcellularLocation>
        <location evidence="1">Virion</location>
    </subcellularLocation>
</comment>
<comment type="caution">
    <text evidence="4">The sequence shown here is derived from an EMBL/GenBank/DDBJ whole genome shotgun (WGS) entry which is preliminary data.</text>
</comment>
<dbReference type="EMBL" id="JAUSUD010000003">
    <property type="protein sequence ID" value="MDQ0229704.1"/>
    <property type="molecule type" value="Genomic_DNA"/>
</dbReference>
<evidence type="ECO:0000313" key="4">
    <source>
        <dbReference type="EMBL" id="MDQ0229704.1"/>
    </source>
</evidence>
<organism evidence="4 5">
    <name type="scientific">Metabacillus malikii</name>
    <dbReference type="NCBI Taxonomy" id="1504265"/>
    <lineage>
        <taxon>Bacteria</taxon>
        <taxon>Bacillati</taxon>
        <taxon>Bacillota</taxon>
        <taxon>Bacilli</taxon>
        <taxon>Bacillales</taxon>
        <taxon>Bacillaceae</taxon>
        <taxon>Metabacillus</taxon>
    </lineage>
</organism>
<gene>
    <name evidence="4" type="ORF">J2S19_000956</name>
</gene>
<protein>
    <submittedName>
        <fullName evidence="4">HK97 family phage major capsid protein</fullName>
    </submittedName>
</protein>
<dbReference type="NCBIfam" id="TIGR01554">
    <property type="entry name" value="major_cap_HK97"/>
    <property type="match status" value="1"/>
</dbReference>
<proteinExistence type="predicted"/>
<accession>A0ABT9ZBQ8</accession>
<dbReference type="Pfam" id="PF05065">
    <property type="entry name" value="Phage_capsid"/>
    <property type="match status" value="1"/>
</dbReference>
<feature type="domain" description="Phage capsid-like C-terminal" evidence="3">
    <location>
        <begin position="154"/>
        <end position="408"/>
    </location>
</feature>
<name>A0ABT9ZBQ8_9BACI</name>
<evidence type="ECO:0000313" key="5">
    <source>
        <dbReference type="Proteomes" id="UP001234495"/>
    </source>
</evidence>
<reference evidence="4 5" key="1">
    <citation type="submission" date="2023-07" db="EMBL/GenBank/DDBJ databases">
        <title>Genomic Encyclopedia of Type Strains, Phase IV (KMG-IV): sequencing the most valuable type-strain genomes for metagenomic binning, comparative biology and taxonomic classification.</title>
        <authorList>
            <person name="Goeker M."/>
        </authorList>
    </citation>
    <scope>NUCLEOTIDE SEQUENCE [LARGE SCALE GENOMIC DNA]</scope>
    <source>
        <strain evidence="4 5">DSM 29005</strain>
    </source>
</reference>
<evidence type="ECO:0000256" key="2">
    <source>
        <dbReference type="SAM" id="MobiDB-lite"/>
    </source>
</evidence>
<keyword evidence="5" id="KW-1185">Reference proteome</keyword>
<feature type="region of interest" description="Disordered" evidence="2">
    <location>
        <begin position="77"/>
        <end position="105"/>
    </location>
</feature>
<sequence>MVLKQIQDARLLKLAHQREQYLGEMQGIIASAKKEKRAITEDENKKFESLEKQIQTVDDELEKNDFKNLEDLTERMQERESRFKAMQNPSSSDKMKENRAKKRSDNPLEVRGYVGKERIGNHDTSVTIGDLVYSHVTGKFRNSEVRQALSTTSGGIVVPTDVYENFIDLMRDQNFLLQTTVYPMATKALVIPKLVGDIQPTFKVENELIVESSPVFDSVRLEAKPLYAMTSISLELIESGGLDIGMAVTNIMASSMAQAVQSFMLKGGGANGYGGILNDPNINLIDATTIDYASIGAGFRAIRSAYGNPDGIILNNADAMDLELLTDTTGQFIQPPRFMENLETYSLGGGLDEGEGVVANLQSIAWGILSEGGLQIDIDKSGEAFQRGQIKIRARINSDFALTNPKLISHVRPTV</sequence>
<dbReference type="RefSeq" id="WP_307337877.1">
    <property type="nucleotide sequence ID" value="NZ_JAUSUD010000003.1"/>
</dbReference>
<evidence type="ECO:0000259" key="3">
    <source>
        <dbReference type="Pfam" id="PF05065"/>
    </source>
</evidence>